<dbReference type="InterPro" id="IPR000182">
    <property type="entry name" value="GNAT_dom"/>
</dbReference>
<gene>
    <name evidence="2" type="ORF">PAECIP111893_04167</name>
</gene>
<dbReference type="Proteomes" id="UP000838686">
    <property type="component" value="Unassembled WGS sequence"/>
</dbReference>
<accession>A0ABM9CMJ6</accession>
<evidence type="ECO:0000313" key="3">
    <source>
        <dbReference type="Proteomes" id="UP000838686"/>
    </source>
</evidence>
<name>A0ABM9CMJ6_9BACL</name>
<protein>
    <recommendedName>
        <fullName evidence="1">N-acetyltransferase domain-containing protein</fullName>
    </recommendedName>
</protein>
<dbReference type="CDD" id="cd04301">
    <property type="entry name" value="NAT_SF"/>
    <property type="match status" value="1"/>
</dbReference>
<reference evidence="2" key="1">
    <citation type="submission" date="2022-01" db="EMBL/GenBank/DDBJ databases">
        <authorList>
            <person name="Criscuolo A."/>
        </authorList>
    </citation>
    <scope>NUCLEOTIDE SEQUENCE</scope>
    <source>
        <strain evidence="2">CIP111893</strain>
    </source>
</reference>
<dbReference type="EMBL" id="CAKMMF010000027">
    <property type="protein sequence ID" value="CAH1216774.1"/>
    <property type="molecule type" value="Genomic_DNA"/>
</dbReference>
<keyword evidence="3" id="KW-1185">Reference proteome</keyword>
<dbReference type="RefSeq" id="WP_236344516.1">
    <property type="nucleotide sequence ID" value="NZ_CAKMMF010000027.1"/>
</dbReference>
<proteinExistence type="predicted"/>
<comment type="caution">
    <text evidence="2">The sequence shown here is derived from an EMBL/GenBank/DDBJ whole genome shotgun (WGS) entry which is preliminary data.</text>
</comment>
<evidence type="ECO:0000259" key="1">
    <source>
        <dbReference type="PROSITE" id="PS51186"/>
    </source>
</evidence>
<organism evidence="2 3">
    <name type="scientific">Paenibacillus plantiphilus</name>
    <dbReference type="NCBI Taxonomy" id="2905650"/>
    <lineage>
        <taxon>Bacteria</taxon>
        <taxon>Bacillati</taxon>
        <taxon>Bacillota</taxon>
        <taxon>Bacilli</taxon>
        <taxon>Bacillales</taxon>
        <taxon>Paenibacillaceae</taxon>
        <taxon>Paenibacillus</taxon>
    </lineage>
</organism>
<dbReference type="Gene3D" id="3.40.630.30">
    <property type="match status" value="1"/>
</dbReference>
<dbReference type="InterPro" id="IPR016181">
    <property type="entry name" value="Acyl_CoA_acyltransferase"/>
</dbReference>
<sequence>MNTNKIKKAGWRLDLRIARIPQEDKETLHHLMQFYMYDFSEFMDAHVEDDGLYRKYPNLDDYWVEVNNRFPYMIKLEGKLAGFVLVRYIESEDRAAYFSIAEFFVMKKYRRLGLGKAAAIQVFEAHRGKWEVFQLESNVPAQLFWTDVIKQYTSGSFTDRMEQAKRIQEFIS</sequence>
<dbReference type="Pfam" id="PF00583">
    <property type="entry name" value="Acetyltransf_1"/>
    <property type="match status" value="1"/>
</dbReference>
<dbReference type="PROSITE" id="PS51186">
    <property type="entry name" value="GNAT"/>
    <property type="match status" value="1"/>
</dbReference>
<feature type="domain" description="N-acetyltransferase" evidence="1">
    <location>
        <begin position="18"/>
        <end position="172"/>
    </location>
</feature>
<dbReference type="SUPFAM" id="SSF55729">
    <property type="entry name" value="Acyl-CoA N-acyltransferases (Nat)"/>
    <property type="match status" value="1"/>
</dbReference>
<evidence type="ECO:0000313" key="2">
    <source>
        <dbReference type="EMBL" id="CAH1216774.1"/>
    </source>
</evidence>